<proteinExistence type="predicted"/>
<organism evidence="1 2">
    <name type="scientific">Cardiocondyla obscurior</name>
    <dbReference type="NCBI Taxonomy" id="286306"/>
    <lineage>
        <taxon>Eukaryota</taxon>
        <taxon>Metazoa</taxon>
        <taxon>Ecdysozoa</taxon>
        <taxon>Arthropoda</taxon>
        <taxon>Hexapoda</taxon>
        <taxon>Insecta</taxon>
        <taxon>Pterygota</taxon>
        <taxon>Neoptera</taxon>
        <taxon>Endopterygota</taxon>
        <taxon>Hymenoptera</taxon>
        <taxon>Apocrita</taxon>
        <taxon>Aculeata</taxon>
        <taxon>Formicoidea</taxon>
        <taxon>Formicidae</taxon>
        <taxon>Myrmicinae</taxon>
        <taxon>Cardiocondyla</taxon>
    </lineage>
</organism>
<dbReference type="AlphaFoldDB" id="A0AAW2ENU2"/>
<reference evidence="1 2" key="1">
    <citation type="submission" date="2023-03" db="EMBL/GenBank/DDBJ databases">
        <title>High recombination rates correlate with genetic variation in Cardiocondyla obscurior ants.</title>
        <authorList>
            <person name="Errbii M."/>
        </authorList>
    </citation>
    <scope>NUCLEOTIDE SEQUENCE [LARGE SCALE GENOMIC DNA]</scope>
    <source>
        <strain evidence="1">Alpha-2009</strain>
        <tissue evidence="1">Whole body</tissue>
    </source>
</reference>
<dbReference type="Proteomes" id="UP001430953">
    <property type="component" value="Unassembled WGS sequence"/>
</dbReference>
<dbReference type="SUPFAM" id="SSF53098">
    <property type="entry name" value="Ribonuclease H-like"/>
    <property type="match status" value="1"/>
</dbReference>
<evidence type="ECO:0000313" key="1">
    <source>
        <dbReference type="EMBL" id="KAL0104009.1"/>
    </source>
</evidence>
<evidence type="ECO:0000313" key="2">
    <source>
        <dbReference type="Proteomes" id="UP001430953"/>
    </source>
</evidence>
<protein>
    <recommendedName>
        <fullName evidence="3">DUF4371 domain-containing protein</fullName>
    </recommendedName>
</protein>
<dbReference type="PANTHER" id="PTHR37162:SF1">
    <property type="entry name" value="BED-TYPE DOMAIN-CONTAINING PROTEIN"/>
    <property type="match status" value="1"/>
</dbReference>
<name>A0AAW2ENU2_9HYME</name>
<sequence length="276" mass="31577">MWILKICVHRCTNPSDIILLDFLYKVVKEVLAKREVEKIISNLKISKFSVLIDKSTDITRNKLMCVLVKYVSPNNGQVLTQLLESVSLDAKDCSASKLFESFKNLLIEKEIPITNIVGLACDNASVMTECNNSFAQYLKSEVPLLITLNCICHSSALVASKACKQLPSTCENLIRNIHSYISGSSKRCAILREFEEFFNVESNKLLKLCNTRWLILQKCVARILENWEILKNYFIVAVVEDKLQTAEIILDNLNNNKIKAYFLFLKYVLNFFNNFV</sequence>
<dbReference type="InterPro" id="IPR012337">
    <property type="entry name" value="RNaseH-like_sf"/>
</dbReference>
<dbReference type="PANTHER" id="PTHR37162">
    <property type="entry name" value="HAT FAMILY DIMERISATION DOMAINCONTAINING PROTEIN-RELATED"/>
    <property type="match status" value="1"/>
</dbReference>
<gene>
    <name evidence="1" type="ORF">PUN28_016993</name>
</gene>
<comment type="caution">
    <text evidence="1">The sequence shown here is derived from an EMBL/GenBank/DDBJ whole genome shotgun (WGS) entry which is preliminary data.</text>
</comment>
<accession>A0AAW2ENU2</accession>
<keyword evidence="2" id="KW-1185">Reference proteome</keyword>
<dbReference type="EMBL" id="JADYXP020000020">
    <property type="protein sequence ID" value="KAL0104009.1"/>
    <property type="molecule type" value="Genomic_DNA"/>
</dbReference>
<evidence type="ECO:0008006" key="3">
    <source>
        <dbReference type="Google" id="ProtNLM"/>
    </source>
</evidence>